<dbReference type="PANTHER" id="PTHR43133:SF46">
    <property type="entry name" value="RNA POLYMERASE SIGMA-70 FACTOR ECF SUBFAMILY"/>
    <property type="match status" value="1"/>
</dbReference>
<sequence>MENRSRNNDLIAQSYVEYYNEVLNYISVRVTDIFDAENIAQDVWVRLLEYDKELSAESLRSFIYTVACNLVNDHLRHIYRVRAVVNDDISVAANIVDHTTEAMIVARDIARFEAKCVKALPERRRIIYVFARFEDKSADDIAIGMNLSLRTVENQLCRARRTVRGFISAIA</sequence>
<evidence type="ECO:0000313" key="7">
    <source>
        <dbReference type="EMBL" id="MEY8244534.1"/>
    </source>
</evidence>
<keyword evidence="4" id="KW-0804">Transcription</keyword>
<evidence type="ECO:0000256" key="3">
    <source>
        <dbReference type="ARBA" id="ARBA00023082"/>
    </source>
</evidence>
<dbReference type="SUPFAM" id="SSF88659">
    <property type="entry name" value="Sigma3 and sigma4 domains of RNA polymerase sigma factors"/>
    <property type="match status" value="1"/>
</dbReference>
<dbReference type="PANTHER" id="PTHR43133">
    <property type="entry name" value="RNA POLYMERASE ECF-TYPE SIGMA FACTO"/>
    <property type="match status" value="1"/>
</dbReference>
<evidence type="ECO:0000313" key="8">
    <source>
        <dbReference type="Proteomes" id="UP001565200"/>
    </source>
</evidence>
<dbReference type="NCBIfam" id="TIGR02937">
    <property type="entry name" value="sigma70-ECF"/>
    <property type="match status" value="1"/>
</dbReference>
<dbReference type="InterPro" id="IPR014284">
    <property type="entry name" value="RNA_pol_sigma-70_dom"/>
</dbReference>
<organism evidence="7 8">
    <name type="scientific">Heminiphilus faecis</name>
    <dbReference type="NCBI Taxonomy" id="2601703"/>
    <lineage>
        <taxon>Bacteria</taxon>
        <taxon>Pseudomonadati</taxon>
        <taxon>Bacteroidota</taxon>
        <taxon>Bacteroidia</taxon>
        <taxon>Bacteroidales</taxon>
        <taxon>Muribaculaceae</taxon>
        <taxon>Heminiphilus</taxon>
    </lineage>
</organism>
<dbReference type="Gene3D" id="1.10.1740.10">
    <property type="match status" value="1"/>
</dbReference>
<reference evidence="7 8" key="1">
    <citation type="submission" date="2024-03" db="EMBL/GenBank/DDBJ databases">
        <title>Mouse gut bacterial collection (mGBC) of GemPharmatech.</title>
        <authorList>
            <person name="He Y."/>
            <person name="Dong L."/>
            <person name="Wu D."/>
            <person name="Gao X."/>
            <person name="Lin Z."/>
        </authorList>
    </citation>
    <scope>NUCLEOTIDE SEQUENCE [LARGE SCALE GENOMIC DNA]</scope>
    <source>
        <strain evidence="7 8">54-13</strain>
    </source>
</reference>
<protein>
    <submittedName>
        <fullName evidence="7">Sigma-70 family RNA polymerase sigma factor</fullName>
    </submittedName>
</protein>
<gene>
    <name evidence="7" type="ORF">AAK873_02740</name>
</gene>
<name>A0ABV4CT18_9BACT</name>
<keyword evidence="3" id="KW-0731">Sigma factor</keyword>
<dbReference type="InterPro" id="IPR013324">
    <property type="entry name" value="RNA_pol_sigma_r3/r4-like"/>
</dbReference>
<keyword evidence="2" id="KW-0805">Transcription regulation</keyword>
<dbReference type="InterPro" id="IPR039425">
    <property type="entry name" value="RNA_pol_sigma-70-like"/>
</dbReference>
<comment type="similarity">
    <text evidence="1">Belongs to the sigma-70 factor family. ECF subfamily.</text>
</comment>
<keyword evidence="8" id="KW-1185">Reference proteome</keyword>
<evidence type="ECO:0000259" key="6">
    <source>
        <dbReference type="Pfam" id="PF08281"/>
    </source>
</evidence>
<dbReference type="RefSeq" id="WP_369863192.1">
    <property type="nucleotide sequence ID" value="NZ_JBCLPP010000005.1"/>
</dbReference>
<dbReference type="SUPFAM" id="SSF88946">
    <property type="entry name" value="Sigma2 domain of RNA polymerase sigma factors"/>
    <property type="match status" value="1"/>
</dbReference>
<dbReference type="Proteomes" id="UP001565200">
    <property type="component" value="Unassembled WGS sequence"/>
</dbReference>
<evidence type="ECO:0000256" key="2">
    <source>
        <dbReference type="ARBA" id="ARBA00023015"/>
    </source>
</evidence>
<dbReference type="Pfam" id="PF08281">
    <property type="entry name" value="Sigma70_r4_2"/>
    <property type="match status" value="1"/>
</dbReference>
<feature type="domain" description="RNA polymerase sigma factor 70 region 4 type 2" evidence="6">
    <location>
        <begin position="115"/>
        <end position="162"/>
    </location>
</feature>
<feature type="domain" description="RNA polymerase sigma-70 region 2" evidence="5">
    <location>
        <begin position="16"/>
        <end position="77"/>
    </location>
</feature>
<dbReference type="InterPro" id="IPR036388">
    <property type="entry name" value="WH-like_DNA-bd_sf"/>
</dbReference>
<accession>A0ABV4CT18</accession>
<dbReference type="Gene3D" id="1.10.10.10">
    <property type="entry name" value="Winged helix-like DNA-binding domain superfamily/Winged helix DNA-binding domain"/>
    <property type="match status" value="1"/>
</dbReference>
<evidence type="ECO:0000256" key="1">
    <source>
        <dbReference type="ARBA" id="ARBA00010641"/>
    </source>
</evidence>
<dbReference type="InterPro" id="IPR013325">
    <property type="entry name" value="RNA_pol_sigma_r2"/>
</dbReference>
<comment type="caution">
    <text evidence="7">The sequence shown here is derived from an EMBL/GenBank/DDBJ whole genome shotgun (WGS) entry which is preliminary data.</text>
</comment>
<evidence type="ECO:0000259" key="5">
    <source>
        <dbReference type="Pfam" id="PF04542"/>
    </source>
</evidence>
<dbReference type="Pfam" id="PF04542">
    <property type="entry name" value="Sigma70_r2"/>
    <property type="match status" value="1"/>
</dbReference>
<dbReference type="EMBL" id="JBCLPP010000005">
    <property type="protein sequence ID" value="MEY8244534.1"/>
    <property type="molecule type" value="Genomic_DNA"/>
</dbReference>
<dbReference type="InterPro" id="IPR007627">
    <property type="entry name" value="RNA_pol_sigma70_r2"/>
</dbReference>
<dbReference type="InterPro" id="IPR013249">
    <property type="entry name" value="RNA_pol_sigma70_r4_t2"/>
</dbReference>
<evidence type="ECO:0000256" key="4">
    <source>
        <dbReference type="ARBA" id="ARBA00023163"/>
    </source>
</evidence>
<proteinExistence type="inferred from homology"/>